<reference evidence="1" key="1">
    <citation type="journal article" date="2020" name="Nature">
        <title>Giant virus diversity and host interactions through global metagenomics.</title>
        <authorList>
            <person name="Schulz F."/>
            <person name="Roux S."/>
            <person name="Paez-Espino D."/>
            <person name="Jungbluth S."/>
            <person name="Walsh D.A."/>
            <person name="Denef V.J."/>
            <person name="McMahon K.D."/>
            <person name="Konstantinidis K.T."/>
            <person name="Eloe-Fadrosh E.A."/>
            <person name="Kyrpides N.C."/>
            <person name="Woyke T."/>
        </authorList>
    </citation>
    <scope>NUCLEOTIDE SEQUENCE</scope>
    <source>
        <strain evidence="1">GVMAG-M-3300020192-26</strain>
    </source>
</reference>
<dbReference type="AlphaFoldDB" id="A0A6C0C7T9"/>
<name>A0A6C0C7T9_9ZZZZ</name>
<organism evidence="1">
    <name type="scientific">viral metagenome</name>
    <dbReference type="NCBI Taxonomy" id="1070528"/>
    <lineage>
        <taxon>unclassified sequences</taxon>
        <taxon>metagenomes</taxon>
        <taxon>organismal metagenomes</taxon>
    </lineage>
</organism>
<dbReference type="EMBL" id="MN739357">
    <property type="protein sequence ID" value="QHT00638.1"/>
    <property type="molecule type" value="Genomic_DNA"/>
</dbReference>
<protein>
    <submittedName>
        <fullName evidence="1">Uncharacterized protein</fullName>
    </submittedName>
</protein>
<evidence type="ECO:0000313" key="1">
    <source>
        <dbReference type="EMBL" id="QHT00638.1"/>
    </source>
</evidence>
<sequence length="58" mass="6683">MLLQKIVFAEELRVIFDRLLKVECNVAAKIVFAEELHVMSNRSSKVECNVAVKELHIQ</sequence>
<accession>A0A6C0C7T9</accession>
<proteinExistence type="predicted"/>